<comment type="function">
    <text evidence="8">Involved in peptidoglycan biosynthesis. Transports lipid-linked peptidoglycan precursors from the inner to the outer leaflet of the cytoplasmic membrane.</text>
</comment>
<evidence type="ECO:0000313" key="11">
    <source>
        <dbReference type="Proteomes" id="UP000177871"/>
    </source>
</evidence>
<dbReference type="Pfam" id="PF03023">
    <property type="entry name" value="MurJ"/>
    <property type="match status" value="1"/>
</dbReference>
<evidence type="ECO:0000256" key="2">
    <source>
        <dbReference type="ARBA" id="ARBA00022475"/>
    </source>
</evidence>
<gene>
    <name evidence="10" type="ORF">A2721_02220</name>
</gene>
<feature type="transmembrane region" description="Helical" evidence="9">
    <location>
        <begin position="141"/>
        <end position="165"/>
    </location>
</feature>
<feature type="transmembrane region" description="Helical" evidence="9">
    <location>
        <begin position="423"/>
        <end position="445"/>
    </location>
</feature>
<keyword evidence="8" id="KW-0961">Cell wall biogenesis/degradation</keyword>
<evidence type="ECO:0000256" key="8">
    <source>
        <dbReference type="PIRNR" id="PIRNR002869"/>
    </source>
</evidence>
<evidence type="ECO:0000256" key="5">
    <source>
        <dbReference type="ARBA" id="ARBA00022984"/>
    </source>
</evidence>
<evidence type="ECO:0000313" key="10">
    <source>
        <dbReference type="EMBL" id="OGG17815.1"/>
    </source>
</evidence>
<dbReference type="PANTHER" id="PTHR47019:SF1">
    <property type="entry name" value="LIPID II FLIPPASE MURJ"/>
    <property type="match status" value="1"/>
</dbReference>
<evidence type="ECO:0000256" key="6">
    <source>
        <dbReference type="ARBA" id="ARBA00022989"/>
    </source>
</evidence>
<keyword evidence="7 8" id="KW-0472">Membrane</keyword>
<dbReference type="EMBL" id="MFJK01000016">
    <property type="protein sequence ID" value="OGG17815.1"/>
    <property type="molecule type" value="Genomic_DNA"/>
</dbReference>
<dbReference type="PRINTS" id="PR01806">
    <property type="entry name" value="VIRFACTRMVIN"/>
</dbReference>
<evidence type="ECO:0000256" key="1">
    <source>
        <dbReference type="ARBA" id="ARBA00004651"/>
    </source>
</evidence>
<proteinExistence type="inferred from homology"/>
<dbReference type="NCBIfam" id="TIGR01695">
    <property type="entry name" value="murJ_mviN"/>
    <property type="match status" value="1"/>
</dbReference>
<comment type="subcellular location">
    <subcellularLocation>
        <location evidence="1">Cell membrane</location>
        <topology evidence="1">Multi-pass membrane protein</topology>
    </subcellularLocation>
</comment>
<dbReference type="CDD" id="cd13123">
    <property type="entry name" value="MATE_MurJ_like"/>
    <property type="match status" value="1"/>
</dbReference>
<feature type="transmembrane region" description="Helical" evidence="9">
    <location>
        <begin position="67"/>
        <end position="89"/>
    </location>
</feature>
<dbReference type="InterPro" id="IPR004268">
    <property type="entry name" value="MurJ"/>
</dbReference>
<evidence type="ECO:0000256" key="9">
    <source>
        <dbReference type="SAM" id="Phobius"/>
    </source>
</evidence>
<keyword evidence="8" id="KW-0813">Transport</keyword>
<dbReference type="GO" id="GO:0005886">
    <property type="term" value="C:plasma membrane"/>
    <property type="evidence" value="ECO:0007669"/>
    <property type="project" value="UniProtKB-SubCell"/>
</dbReference>
<dbReference type="AlphaFoldDB" id="A0A1F5ZZN7"/>
<feature type="transmembrane region" description="Helical" evidence="9">
    <location>
        <begin position="367"/>
        <end position="391"/>
    </location>
</feature>
<dbReference type="Proteomes" id="UP000177871">
    <property type="component" value="Unassembled WGS sequence"/>
</dbReference>
<dbReference type="GO" id="GO:0008360">
    <property type="term" value="P:regulation of cell shape"/>
    <property type="evidence" value="ECO:0007669"/>
    <property type="project" value="UniProtKB-UniRule"/>
</dbReference>
<feature type="transmembrane region" description="Helical" evidence="9">
    <location>
        <begin position="20"/>
        <end position="37"/>
    </location>
</feature>
<feature type="transmembrane region" description="Helical" evidence="9">
    <location>
        <begin position="199"/>
        <end position="221"/>
    </location>
</feature>
<name>A0A1F5ZZN7_9BACT</name>
<dbReference type="InterPro" id="IPR051050">
    <property type="entry name" value="Lipid_II_flippase_MurJ/MviN"/>
</dbReference>
<keyword evidence="3 9" id="KW-0812">Transmembrane</keyword>
<evidence type="ECO:0000256" key="7">
    <source>
        <dbReference type="ARBA" id="ARBA00023136"/>
    </source>
</evidence>
<feature type="transmembrane region" description="Helical" evidence="9">
    <location>
        <begin position="457"/>
        <end position="479"/>
    </location>
</feature>
<dbReference type="GO" id="GO:0034204">
    <property type="term" value="P:lipid translocation"/>
    <property type="evidence" value="ECO:0007669"/>
    <property type="project" value="TreeGrafter"/>
</dbReference>
<dbReference type="PIRSF" id="PIRSF002869">
    <property type="entry name" value="MviN"/>
    <property type="match status" value="1"/>
</dbReference>
<accession>A0A1F5ZZN7</accession>
<feature type="transmembrane region" description="Helical" evidence="9">
    <location>
        <begin position="495"/>
        <end position="517"/>
    </location>
</feature>
<protein>
    <recommendedName>
        <fullName evidence="8">Lipid II flippase</fullName>
    </recommendedName>
</protein>
<reference evidence="10 11" key="1">
    <citation type="journal article" date="2016" name="Nat. Commun.">
        <title>Thousands of microbial genomes shed light on interconnected biogeochemical processes in an aquifer system.</title>
        <authorList>
            <person name="Anantharaman K."/>
            <person name="Brown C.T."/>
            <person name="Hug L.A."/>
            <person name="Sharon I."/>
            <person name="Castelle C.J."/>
            <person name="Probst A.J."/>
            <person name="Thomas B.C."/>
            <person name="Singh A."/>
            <person name="Wilkins M.J."/>
            <person name="Karaoz U."/>
            <person name="Brodie E.L."/>
            <person name="Williams K.H."/>
            <person name="Hubbard S.S."/>
            <person name="Banfield J.F."/>
        </authorList>
    </citation>
    <scope>NUCLEOTIDE SEQUENCE [LARGE SCALE GENOMIC DNA]</scope>
</reference>
<dbReference type="PANTHER" id="PTHR47019">
    <property type="entry name" value="LIPID II FLIPPASE MURJ"/>
    <property type="match status" value="1"/>
</dbReference>
<feature type="transmembrane region" description="Helical" evidence="9">
    <location>
        <begin position="101"/>
        <end position="121"/>
    </location>
</feature>
<keyword evidence="6 9" id="KW-1133">Transmembrane helix</keyword>
<sequence>MVKNLIKNGADLLFRKQTNILSAASVIAAAFLLARLLGLIKYRLLFSVFSVKEVGLFLAAFKLPSLVFDVIVMGALTSAFIPVFTSYLARGREKEANHVASTVLNLATITYVFLSVVFIVLTEQLLGVIAPGLSRTEIGVVAPLTRIMIVGQTLPLLLGNFLTGILQSHKRFLLPALAPVAYNCGIILGIVFLSVPLGLYGPVGGVVLGAIFFILIQIPLVRRVRFEYEPVIDLAASGVREIGHLFLPRAIGLGINQISYLVTFGLSTLFTARGITIFALAQQLEQLPIGIFAATIAQAALPTLSEEREKEDQLSSFKKTFLTSLHQILFLTLPAAAILIVLRIPVVRLVYGAPNFDWQATVDTGRTLAFLGLGLVAEATVNLVIRAFFALHDSRTPVILGSVSVVGNVVLSMFLVAFLHLPIWALGLSMAVTDSLYAAALLVCLHFKVQRFSWQDLIIPAGKMFLAAGITGVCLYVPMKLLDQLVFDTTRTVPLIMLTGTATVIGLSVYLFLTWVLDISELQSFLALFGKVRKLLFAAEETVSEVVSEINPGVIESPHEEIP</sequence>
<keyword evidence="2 8" id="KW-1003">Cell membrane</keyword>
<dbReference type="STRING" id="1798381.A2721_02220"/>
<comment type="similarity">
    <text evidence="8">Belongs to the MurJ/MviN family.</text>
</comment>
<dbReference type="GO" id="GO:0009252">
    <property type="term" value="P:peptidoglycan biosynthetic process"/>
    <property type="evidence" value="ECO:0007669"/>
    <property type="project" value="UniProtKB-UniRule"/>
</dbReference>
<feature type="transmembrane region" description="Helical" evidence="9">
    <location>
        <begin position="398"/>
        <end position="417"/>
    </location>
</feature>
<evidence type="ECO:0000256" key="3">
    <source>
        <dbReference type="ARBA" id="ARBA00022692"/>
    </source>
</evidence>
<dbReference type="GO" id="GO:0071555">
    <property type="term" value="P:cell wall organization"/>
    <property type="evidence" value="ECO:0007669"/>
    <property type="project" value="UniProtKB-UniRule"/>
</dbReference>
<comment type="caution">
    <text evidence="10">The sequence shown here is derived from an EMBL/GenBank/DDBJ whole genome shotgun (WGS) entry which is preliminary data.</text>
</comment>
<organism evidence="10 11">
    <name type="scientific">Candidatus Gottesmanbacteria bacterium RIFCSPHIGHO2_01_FULL_47_48</name>
    <dbReference type="NCBI Taxonomy" id="1798381"/>
    <lineage>
        <taxon>Bacteria</taxon>
        <taxon>Candidatus Gottesmaniibacteriota</taxon>
    </lineage>
</organism>
<keyword evidence="4 8" id="KW-0133">Cell shape</keyword>
<evidence type="ECO:0000256" key="4">
    <source>
        <dbReference type="ARBA" id="ARBA00022960"/>
    </source>
</evidence>
<feature type="transmembrane region" description="Helical" evidence="9">
    <location>
        <begin position="172"/>
        <end position="193"/>
    </location>
</feature>
<dbReference type="GO" id="GO:0015648">
    <property type="term" value="F:lipid-linked peptidoglycan transporter activity"/>
    <property type="evidence" value="ECO:0007669"/>
    <property type="project" value="UniProtKB-UniRule"/>
</dbReference>
<keyword evidence="5 8" id="KW-0573">Peptidoglycan synthesis</keyword>
<feature type="transmembrane region" description="Helical" evidence="9">
    <location>
        <begin position="325"/>
        <end position="347"/>
    </location>
</feature>